<reference evidence="1 2" key="1">
    <citation type="journal article" date="2022" name="Arch. Virol.">
        <title>Two novel Erwinia amylovora bacteriophages, Loshitsa2 and Micant, isolated in Belarus.</title>
        <authorList>
            <person name="Besarab N.V."/>
            <person name="Letarov A.V."/>
            <person name="Kulikov E.E."/>
            <person name="Babenko V.V."/>
            <person name="Belalov I.S."/>
            <person name="Lagonenko A.L."/>
            <person name="Golomidova A.K."/>
            <person name="Evtushenkov A.N."/>
        </authorList>
    </citation>
    <scope>NUCLEOTIDE SEQUENCE [LARGE SCALE GENOMIC DNA]</scope>
</reference>
<evidence type="ECO:0000313" key="1">
    <source>
        <dbReference type="EMBL" id="UNA01092.1"/>
    </source>
</evidence>
<proteinExistence type="predicted"/>
<gene>
    <name evidence="1" type="ORF">Micant_00015</name>
</gene>
<sequence length="141" mass="16163">MGAGPTKSAWCVWGISVSRINMARLSGQRAVYSAEIIWEALEKQRDPGINWQVLEAMDVTMSQLLPLERRLVNRRTKEGLVLKDVYRVFCPAKAEYMLKKIGFADLMQRLETDGYNDTKQAFIMVACAYARAEQSLMYYAR</sequence>
<dbReference type="Proteomes" id="UP000829068">
    <property type="component" value="Segment"/>
</dbReference>
<protein>
    <submittedName>
        <fullName evidence="1">Uncharacterized protein</fullName>
    </submittedName>
</protein>
<evidence type="ECO:0000313" key="2">
    <source>
        <dbReference type="Proteomes" id="UP000829068"/>
    </source>
</evidence>
<name>A0AAE9FQ17_9CAUD</name>
<organism evidence="1 2">
    <name type="scientific">Erwinia phage Micant</name>
    <dbReference type="NCBI Taxonomy" id="2923255"/>
    <lineage>
        <taxon>Viruses</taxon>
        <taxon>Duplodnaviria</taxon>
        <taxon>Heunggongvirae</taxon>
        <taxon>Uroviricota</taxon>
        <taxon>Caudoviricetes</taxon>
        <taxon>Autographivirales</taxon>
        <taxon>Autoscriptoviridae</taxon>
        <taxon>Slopekvirinae</taxon>
        <taxon>Micantvirus</taxon>
        <taxon>Micantvirus micant</taxon>
    </lineage>
</organism>
<accession>A0AAE9FQ17</accession>
<keyword evidence="2" id="KW-1185">Reference proteome</keyword>
<dbReference type="EMBL" id="OM513679">
    <property type="protein sequence ID" value="UNA01092.1"/>
    <property type="molecule type" value="Genomic_DNA"/>
</dbReference>